<organism evidence="3 4">
    <name type="scientific">Operophtera brumata</name>
    <name type="common">Winter moth</name>
    <name type="synonym">Phalaena brumata</name>
    <dbReference type="NCBI Taxonomy" id="104452"/>
    <lineage>
        <taxon>Eukaryota</taxon>
        <taxon>Metazoa</taxon>
        <taxon>Ecdysozoa</taxon>
        <taxon>Arthropoda</taxon>
        <taxon>Hexapoda</taxon>
        <taxon>Insecta</taxon>
        <taxon>Pterygota</taxon>
        <taxon>Neoptera</taxon>
        <taxon>Endopterygota</taxon>
        <taxon>Lepidoptera</taxon>
        <taxon>Glossata</taxon>
        <taxon>Ditrysia</taxon>
        <taxon>Geometroidea</taxon>
        <taxon>Geometridae</taxon>
        <taxon>Larentiinae</taxon>
        <taxon>Operophtera</taxon>
    </lineage>
</organism>
<keyword evidence="4" id="KW-1185">Reference proteome</keyword>
<dbReference type="PANTHER" id="PTHR22933:SF18">
    <property type="match status" value="1"/>
</dbReference>
<comment type="caution">
    <text evidence="3">The sequence shown here is derived from an EMBL/GenBank/DDBJ whole genome shotgun (WGS) entry which is preliminary data.</text>
</comment>
<dbReference type="InterPro" id="IPR052976">
    <property type="entry name" value="Scoloptoxin-like"/>
</dbReference>
<dbReference type="InterPro" id="IPR036508">
    <property type="entry name" value="Chitin-bd_dom_sf"/>
</dbReference>
<evidence type="ECO:0000313" key="4">
    <source>
        <dbReference type="Proteomes" id="UP000037510"/>
    </source>
</evidence>
<dbReference type="InterPro" id="IPR002557">
    <property type="entry name" value="Chitin-bd_dom"/>
</dbReference>
<dbReference type="SUPFAM" id="SSF57625">
    <property type="entry name" value="Invertebrate chitin-binding proteins"/>
    <property type="match status" value="1"/>
</dbReference>
<evidence type="ECO:0000256" key="1">
    <source>
        <dbReference type="SAM" id="MobiDB-lite"/>
    </source>
</evidence>
<dbReference type="GO" id="GO:0008061">
    <property type="term" value="F:chitin binding"/>
    <property type="evidence" value="ECO:0007669"/>
    <property type="project" value="InterPro"/>
</dbReference>
<evidence type="ECO:0000313" key="3">
    <source>
        <dbReference type="EMBL" id="KOB78819.1"/>
    </source>
</evidence>
<dbReference type="GO" id="GO:0005576">
    <property type="term" value="C:extracellular region"/>
    <property type="evidence" value="ECO:0007669"/>
    <property type="project" value="InterPro"/>
</dbReference>
<dbReference type="Proteomes" id="UP000037510">
    <property type="component" value="Unassembled WGS sequence"/>
</dbReference>
<feature type="region of interest" description="Disordered" evidence="1">
    <location>
        <begin position="469"/>
        <end position="500"/>
    </location>
</feature>
<dbReference type="Pfam" id="PF01607">
    <property type="entry name" value="CBM_14"/>
    <property type="match status" value="1"/>
</dbReference>
<name>A0A0L7LTW8_OPEBR</name>
<gene>
    <name evidence="3" type="ORF">OBRU01_01401</name>
</gene>
<accession>A0A0L7LTW8</accession>
<feature type="domain" description="Chitin-binding type-2" evidence="2">
    <location>
        <begin position="515"/>
        <end position="574"/>
    </location>
</feature>
<dbReference type="AlphaFoldDB" id="A0A0L7LTW8"/>
<dbReference type="STRING" id="104452.A0A0L7LTW8"/>
<sequence length="607" mass="68751">MIGGMMVDVQKGFVPMTSNVEVTTKSNYEKSRNKTNSTNSTKLSLNERYRRLIPYMTFYYANDIATPTTDSTRNVEVEKAQIIEAKDIGHSIQRQPKKILYSSQRNIPRFQGNRLTHYNIASANPTKIFYKDGVPVYQSQVSPNINPFQSDVSFNTDYDPGRFIPKHTVKSPGFTFISPTRKPFLNLYNEETPNIRYYLSEKEHAPKYKLVPYEQTPPIKIAPQKETTYEVRKPVVVSTVFVPKELHVKPRPVRPHVIYSDNTQHVRKQPSIISESYYEKQRHQSVAVEPVIESGFRPIVTPAEYTTEGPIYSSTQPESPGLQTFKVEKRPPQLFEPITEAPAENATPNYYHYVVDKPQYKPAKQTTSNTGTLASLLNSLQVNKSIPKPITRENVASSIRTLLQVLNVLRSEHPNEVEGPVLSTPKPFIAPEVIVELNKLKNVGETHSPELSEPELNEEHYLAEVDTPSQHLDDYPLSGGTSQQFPLPVTSDDEGGTPGRPGVDYPVLTVIPPTSFDCKTQRYKGFFADTETRCQVWHYCDLNGGQASFLCPNGTIFSQAGLTCDWWFNVRCASTTQLYVINESLYKYILPHSPKFPEDYSGPLVDK</sequence>
<proteinExistence type="predicted"/>
<reference evidence="3 4" key="1">
    <citation type="journal article" date="2015" name="Genome Biol. Evol.">
        <title>The genome of winter moth (Operophtera brumata) provides a genomic perspective on sexual dimorphism and phenology.</title>
        <authorList>
            <person name="Derks M.F."/>
            <person name="Smit S."/>
            <person name="Salis L."/>
            <person name="Schijlen E."/>
            <person name="Bossers A."/>
            <person name="Mateman C."/>
            <person name="Pijl A.S."/>
            <person name="de Ridder D."/>
            <person name="Groenen M.A."/>
            <person name="Visser M.E."/>
            <person name="Megens H.J."/>
        </authorList>
    </citation>
    <scope>NUCLEOTIDE SEQUENCE [LARGE SCALE GENOMIC DNA]</scope>
    <source>
        <strain evidence="3">WM2013NL</strain>
        <tissue evidence="3">Head and thorax</tissue>
    </source>
</reference>
<dbReference type="PANTHER" id="PTHR22933">
    <property type="entry name" value="FI18007P1-RELATED"/>
    <property type="match status" value="1"/>
</dbReference>
<evidence type="ECO:0000259" key="2">
    <source>
        <dbReference type="PROSITE" id="PS50940"/>
    </source>
</evidence>
<dbReference type="EMBL" id="JTDY01000107">
    <property type="protein sequence ID" value="KOB78819.1"/>
    <property type="molecule type" value="Genomic_DNA"/>
</dbReference>
<protein>
    <recommendedName>
        <fullName evidence="2">Chitin-binding type-2 domain-containing protein</fullName>
    </recommendedName>
</protein>
<dbReference type="SMART" id="SM00494">
    <property type="entry name" value="ChtBD2"/>
    <property type="match status" value="1"/>
</dbReference>
<dbReference type="PROSITE" id="PS50940">
    <property type="entry name" value="CHIT_BIND_II"/>
    <property type="match status" value="1"/>
</dbReference>
<dbReference type="Gene3D" id="2.170.140.10">
    <property type="entry name" value="Chitin binding domain"/>
    <property type="match status" value="1"/>
</dbReference>